<dbReference type="SUPFAM" id="SSF55486">
    <property type="entry name" value="Metalloproteases ('zincins'), catalytic domain"/>
    <property type="match status" value="1"/>
</dbReference>
<dbReference type="Proteomes" id="UP000611723">
    <property type="component" value="Unassembled WGS sequence"/>
</dbReference>
<dbReference type="GO" id="GO:0005829">
    <property type="term" value="C:cytosol"/>
    <property type="evidence" value="ECO:0007669"/>
    <property type="project" value="TreeGrafter"/>
</dbReference>
<dbReference type="Gene3D" id="3.40.390.10">
    <property type="entry name" value="Collagenase (Catalytic Domain)"/>
    <property type="match status" value="1"/>
</dbReference>
<organism evidence="1 2">
    <name type="scientific">Marivirga aurantiaca</name>
    <dbReference type="NCBI Taxonomy" id="2802615"/>
    <lineage>
        <taxon>Bacteria</taxon>
        <taxon>Pseudomonadati</taxon>
        <taxon>Bacteroidota</taxon>
        <taxon>Cytophagia</taxon>
        <taxon>Cytophagales</taxon>
        <taxon>Marivirgaceae</taxon>
        <taxon>Marivirga</taxon>
    </lineage>
</organism>
<comment type="caution">
    <text evidence="1">The sequence shown here is derived from an EMBL/GenBank/DDBJ whole genome shotgun (WGS) entry which is preliminary data.</text>
</comment>
<sequence length="225" mass="27008">MPLKEEQKLILNKYQYYYQQLNQKQKVKFERRLKTFMFNKKFIARQMPKVTDEMKVLISSSAVQLTFGMDFTFFSHFRKILVYPDSYYSKISKTYHNGEVNPKLRVIIVSWKYFVSGYMDQSDGRNLGLHEMAHAIKLENRVHPFMGRAAWGAWYHLAEQHMSYAGRGMLFRDYAFTNYHEFFAVAVENFFERPLEFKHIKPELYESMVYLLKQDPIKIGRSNVR</sequence>
<dbReference type="Pfam" id="PF06167">
    <property type="entry name" value="Peptidase_M90"/>
    <property type="match status" value="1"/>
</dbReference>
<protein>
    <submittedName>
        <fullName evidence="1">Zinc-dependent peptidase</fullName>
    </submittedName>
</protein>
<dbReference type="AlphaFoldDB" id="A0A935C5Z0"/>
<dbReference type="CDD" id="cd20170">
    <property type="entry name" value="Peptidase_M90-like"/>
    <property type="match status" value="1"/>
</dbReference>
<evidence type="ECO:0000313" key="1">
    <source>
        <dbReference type="EMBL" id="MBK6264146.1"/>
    </source>
</evidence>
<dbReference type="EMBL" id="JAEQBW010000001">
    <property type="protein sequence ID" value="MBK6264146.1"/>
    <property type="molecule type" value="Genomic_DNA"/>
</dbReference>
<keyword evidence="2" id="KW-1185">Reference proteome</keyword>
<dbReference type="Gene3D" id="1.10.472.150">
    <property type="entry name" value="Glucose-regulated metallo-peptidase M90, N-terminal domain"/>
    <property type="match status" value="1"/>
</dbReference>
<accession>A0A935C5Z0</accession>
<dbReference type="PANTHER" id="PTHR30164:SF2">
    <property type="entry name" value="PROTEIN MTFA"/>
    <property type="match status" value="1"/>
</dbReference>
<gene>
    <name evidence="1" type="ORF">JKA74_03775</name>
</gene>
<dbReference type="InterPro" id="IPR024079">
    <property type="entry name" value="MetalloPept_cat_dom_sf"/>
</dbReference>
<dbReference type="GO" id="GO:0004177">
    <property type="term" value="F:aminopeptidase activity"/>
    <property type="evidence" value="ECO:0007669"/>
    <property type="project" value="TreeGrafter"/>
</dbReference>
<proteinExistence type="predicted"/>
<evidence type="ECO:0000313" key="2">
    <source>
        <dbReference type="Proteomes" id="UP000611723"/>
    </source>
</evidence>
<name>A0A935C5Z0_9BACT</name>
<dbReference type="InterPro" id="IPR042252">
    <property type="entry name" value="MtfA_N"/>
</dbReference>
<dbReference type="PANTHER" id="PTHR30164">
    <property type="entry name" value="MTFA PEPTIDASE"/>
    <property type="match status" value="1"/>
</dbReference>
<reference evidence="1" key="1">
    <citation type="submission" date="2021-01" db="EMBL/GenBank/DDBJ databases">
        <title>Marivirga aurantiaca sp. nov., isolated from intertidal surface sediments.</title>
        <authorList>
            <person name="Zhang M."/>
        </authorList>
    </citation>
    <scope>NUCLEOTIDE SEQUENCE</scope>
    <source>
        <strain evidence="1">S37H4</strain>
    </source>
</reference>
<dbReference type="GO" id="GO:0008237">
    <property type="term" value="F:metallopeptidase activity"/>
    <property type="evidence" value="ECO:0007669"/>
    <property type="project" value="InterPro"/>
</dbReference>
<dbReference type="InterPro" id="IPR010384">
    <property type="entry name" value="MtfA_fam"/>
</dbReference>